<reference evidence="6" key="1">
    <citation type="submission" date="2015-10" db="EMBL/GenBank/DDBJ databases">
        <authorList>
            <person name="Luecker S."/>
            <person name="Luecker S."/>
        </authorList>
    </citation>
    <scope>NUCLEOTIDE SEQUENCE [LARGE SCALE GENOMIC DNA]</scope>
</reference>
<evidence type="ECO:0000256" key="1">
    <source>
        <dbReference type="ARBA" id="ARBA00022676"/>
    </source>
</evidence>
<gene>
    <name evidence="5" type="ORF">COMA2_200077</name>
</gene>
<dbReference type="PANTHER" id="PTHR12526">
    <property type="entry name" value="GLYCOSYLTRANSFERASE"/>
    <property type="match status" value="1"/>
</dbReference>
<evidence type="ECO:0000313" key="5">
    <source>
        <dbReference type="EMBL" id="CUS36133.1"/>
    </source>
</evidence>
<keyword evidence="2 5" id="KW-0808">Transferase</keyword>
<dbReference type="InterPro" id="IPR028098">
    <property type="entry name" value="Glyco_trans_4-like_N"/>
</dbReference>
<keyword evidence="1" id="KW-0328">Glycosyltransferase</keyword>
<keyword evidence="6" id="KW-1185">Reference proteome</keyword>
<dbReference type="Pfam" id="PF00534">
    <property type="entry name" value="Glycos_transf_1"/>
    <property type="match status" value="1"/>
</dbReference>
<evidence type="ECO:0000259" key="4">
    <source>
        <dbReference type="Pfam" id="PF13439"/>
    </source>
</evidence>
<dbReference type="Proteomes" id="UP000198736">
    <property type="component" value="Unassembled WGS sequence"/>
</dbReference>
<feature type="domain" description="Glycosyltransferase subfamily 4-like N-terminal" evidence="4">
    <location>
        <begin position="19"/>
        <end position="170"/>
    </location>
</feature>
<feature type="domain" description="Glycosyl transferase family 1" evidence="3">
    <location>
        <begin position="190"/>
        <end position="335"/>
    </location>
</feature>
<evidence type="ECO:0000256" key="2">
    <source>
        <dbReference type="ARBA" id="ARBA00022679"/>
    </source>
</evidence>
<dbReference type="Pfam" id="PF13439">
    <property type="entry name" value="Glyco_transf_4"/>
    <property type="match status" value="1"/>
</dbReference>
<dbReference type="CDD" id="cd03811">
    <property type="entry name" value="GT4_GT28_WabH-like"/>
    <property type="match status" value="1"/>
</dbReference>
<dbReference type="AlphaFoldDB" id="A0A0S4LEZ9"/>
<dbReference type="STRING" id="1742973.COMA2_200077"/>
<dbReference type="EMBL" id="CZPZ01000013">
    <property type="protein sequence ID" value="CUS36133.1"/>
    <property type="molecule type" value="Genomic_DNA"/>
</dbReference>
<dbReference type="RefSeq" id="WP_090897586.1">
    <property type="nucleotide sequence ID" value="NZ_CZPZ01000013.1"/>
</dbReference>
<name>A0A0S4LEZ9_9BACT</name>
<dbReference type="OrthoDB" id="9062832at2"/>
<dbReference type="Gene3D" id="3.40.50.2000">
    <property type="entry name" value="Glycogen Phosphorylase B"/>
    <property type="match status" value="2"/>
</dbReference>
<protein>
    <submittedName>
        <fullName evidence="5">Putative Glycosyl transferase group 1</fullName>
    </submittedName>
</protein>
<dbReference type="InterPro" id="IPR001296">
    <property type="entry name" value="Glyco_trans_1"/>
</dbReference>
<dbReference type="GO" id="GO:0016757">
    <property type="term" value="F:glycosyltransferase activity"/>
    <property type="evidence" value="ECO:0007669"/>
    <property type="project" value="UniProtKB-KW"/>
</dbReference>
<evidence type="ECO:0000259" key="3">
    <source>
        <dbReference type="Pfam" id="PF00534"/>
    </source>
</evidence>
<sequence>MPLSRQVKVLHCIPTLGGGGAERQLSYLTPALCARGVDVHVAALSGGVNESAIKRSNVTLHRIASSGNHDPRIVIRLLRLARRIKPDLIQTWIPQMDVVGGVVGCLLGIPHVLTERCSEEAYGWSWKNELRRCFGRRAVAVVANSEWGRAYWSTLRSKRPTVVIRNGVPVKEILSAESNRVPIPNTESLPRVVLAAGRFTEQKNFSLLLSALEEIFPRVPDSVAVICGEGPMRDVLVRQTQAHPFADRIRVHGFAENLWGLLKEASVFVSPSLFEGSPNTVLESMAANCPLVVSEIPPHREILGEESALFVDPRDPRALANAVCAVLEDGRAARRRAVCAASRVAQLSVENSAGQYLALYQSLVGSGGSHIEDLAHEARYDRVV</sequence>
<organism evidence="5 6">
    <name type="scientific">Candidatus Nitrospira nitrificans</name>
    <dbReference type="NCBI Taxonomy" id="1742973"/>
    <lineage>
        <taxon>Bacteria</taxon>
        <taxon>Pseudomonadati</taxon>
        <taxon>Nitrospirota</taxon>
        <taxon>Nitrospiria</taxon>
        <taxon>Nitrospirales</taxon>
        <taxon>Nitrospiraceae</taxon>
        <taxon>Nitrospira</taxon>
    </lineage>
</organism>
<accession>A0A0S4LEZ9</accession>
<dbReference type="SUPFAM" id="SSF53756">
    <property type="entry name" value="UDP-Glycosyltransferase/glycogen phosphorylase"/>
    <property type="match status" value="1"/>
</dbReference>
<evidence type="ECO:0000313" key="6">
    <source>
        <dbReference type="Proteomes" id="UP000198736"/>
    </source>
</evidence>
<dbReference type="PANTHER" id="PTHR12526:SF510">
    <property type="entry name" value="D-INOSITOL 3-PHOSPHATE GLYCOSYLTRANSFERASE"/>
    <property type="match status" value="1"/>
</dbReference>
<proteinExistence type="predicted"/>